<feature type="region of interest" description="Disordered" evidence="1">
    <location>
        <begin position="144"/>
        <end position="164"/>
    </location>
</feature>
<name>A0A4U5NUR3_STECR</name>
<accession>A0A4U5NUR3</accession>
<reference evidence="3 4" key="2">
    <citation type="journal article" date="2019" name="G3 (Bethesda)">
        <title>Hybrid Assembly of the Genome of the Entomopathogenic Nematode Steinernema carpocapsae Identifies the X-Chromosome.</title>
        <authorList>
            <person name="Serra L."/>
            <person name="Macchietto M."/>
            <person name="Macias-Munoz A."/>
            <person name="McGill C.J."/>
            <person name="Rodriguez I.M."/>
            <person name="Rodriguez B."/>
            <person name="Murad R."/>
            <person name="Mortazavi A."/>
        </authorList>
    </citation>
    <scope>NUCLEOTIDE SEQUENCE [LARGE SCALE GENOMIC DNA]</scope>
    <source>
        <strain evidence="3 4">ALL</strain>
    </source>
</reference>
<keyword evidence="4" id="KW-1185">Reference proteome</keyword>
<dbReference type="AlphaFoldDB" id="A0A4U5NUR3"/>
<feature type="compositionally biased region" description="Polar residues" evidence="1">
    <location>
        <begin position="252"/>
        <end position="270"/>
    </location>
</feature>
<organism evidence="3 4">
    <name type="scientific">Steinernema carpocapsae</name>
    <name type="common">Entomopathogenic nematode</name>
    <dbReference type="NCBI Taxonomy" id="34508"/>
    <lineage>
        <taxon>Eukaryota</taxon>
        <taxon>Metazoa</taxon>
        <taxon>Ecdysozoa</taxon>
        <taxon>Nematoda</taxon>
        <taxon>Chromadorea</taxon>
        <taxon>Rhabditida</taxon>
        <taxon>Tylenchina</taxon>
        <taxon>Panagrolaimomorpha</taxon>
        <taxon>Strongyloidoidea</taxon>
        <taxon>Steinernematidae</taxon>
        <taxon>Steinernema</taxon>
    </lineage>
</organism>
<feature type="compositionally biased region" description="Polar residues" evidence="1">
    <location>
        <begin position="209"/>
        <end position="225"/>
    </location>
</feature>
<proteinExistence type="predicted"/>
<evidence type="ECO:0000313" key="3">
    <source>
        <dbReference type="EMBL" id="TKR87238.1"/>
    </source>
</evidence>
<feature type="region of interest" description="Disordered" evidence="1">
    <location>
        <begin position="60"/>
        <end position="109"/>
    </location>
</feature>
<feature type="compositionally biased region" description="Basic residues" evidence="1">
    <location>
        <begin position="60"/>
        <end position="92"/>
    </location>
</feature>
<sequence>MNYAEQLHSVGKVLAKLDTTLIWIMCIWIIIVIVAVVSRGYFTYAQRGIDEKLRQMKHLQKQLKKHYGKKRRNRKGCSKKSKSKSKPKKRSSKSNLSNTKKQGTMARPEHVAIDMNAGRMVMLDAKPSLPELVGTAKQIEAKESVPLQKKASDIPHLPGSSKSSSVEDIMKYFAPAKIEFPEFKEDSTQKTMSDELTRENLKRNMSFAASTTAISQSPNPVQKTLSSSTSTTKPPSVSPSLIATLRPDKLQKSTSVDASTTKPPSVSPSLIATLCPDELQKKTSVDDTSGSTTSVDSSTTSSVSTSTVPPQPVASSFGSMIEVTPMVTSKTQESKSELK</sequence>
<keyword evidence="2" id="KW-0472">Membrane</keyword>
<feature type="region of interest" description="Disordered" evidence="1">
    <location>
        <begin position="209"/>
        <end position="339"/>
    </location>
</feature>
<evidence type="ECO:0000313" key="4">
    <source>
        <dbReference type="Proteomes" id="UP000298663"/>
    </source>
</evidence>
<keyword evidence="2" id="KW-1133">Transmembrane helix</keyword>
<evidence type="ECO:0000256" key="2">
    <source>
        <dbReference type="SAM" id="Phobius"/>
    </source>
</evidence>
<dbReference type="EMBL" id="AZBU02000003">
    <property type="protein sequence ID" value="TKR87238.1"/>
    <property type="molecule type" value="Genomic_DNA"/>
</dbReference>
<protein>
    <submittedName>
        <fullName evidence="3">Uncharacterized protein</fullName>
    </submittedName>
</protein>
<dbReference type="Proteomes" id="UP000298663">
    <property type="component" value="Unassembled WGS sequence"/>
</dbReference>
<feature type="compositionally biased region" description="Low complexity" evidence="1">
    <location>
        <begin position="286"/>
        <end position="308"/>
    </location>
</feature>
<feature type="compositionally biased region" description="Low complexity" evidence="1">
    <location>
        <begin position="226"/>
        <end position="240"/>
    </location>
</feature>
<gene>
    <name evidence="3" type="ORF">L596_011670</name>
</gene>
<evidence type="ECO:0000256" key="1">
    <source>
        <dbReference type="SAM" id="MobiDB-lite"/>
    </source>
</evidence>
<keyword evidence="2" id="KW-0812">Transmembrane</keyword>
<feature type="transmembrane region" description="Helical" evidence="2">
    <location>
        <begin position="20"/>
        <end position="42"/>
    </location>
</feature>
<reference evidence="3 4" key="1">
    <citation type="journal article" date="2015" name="Genome Biol.">
        <title>Comparative genomics of Steinernema reveals deeply conserved gene regulatory networks.</title>
        <authorList>
            <person name="Dillman A.R."/>
            <person name="Macchietto M."/>
            <person name="Porter C.F."/>
            <person name="Rogers A."/>
            <person name="Williams B."/>
            <person name="Antoshechkin I."/>
            <person name="Lee M.M."/>
            <person name="Goodwin Z."/>
            <person name="Lu X."/>
            <person name="Lewis E.E."/>
            <person name="Goodrich-Blair H."/>
            <person name="Stock S.P."/>
            <person name="Adams B.J."/>
            <person name="Sternberg P.W."/>
            <person name="Mortazavi A."/>
        </authorList>
    </citation>
    <scope>NUCLEOTIDE SEQUENCE [LARGE SCALE GENOMIC DNA]</scope>
    <source>
        <strain evidence="3 4">ALL</strain>
    </source>
</reference>
<comment type="caution">
    <text evidence="3">The sequence shown here is derived from an EMBL/GenBank/DDBJ whole genome shotgun (WGS) entry which is preliminary data.</text>
</comment>